<accession>A0A9N7U5W2</accession>
<dbReference type="GO" id="GO:0098978">
    <property type="term" value="C:glutamatergic synapse"/>
    <property type="evidence" value="ECO:0007669"/>
    <property type="project" value="TreeGrafter"/>
</dbReference>
<comment type="caution">
    <text evidence="2">The sequence shown here is derived from an EMBL/GenBank/DDBJ whole genome shotgun (WGS) entry which is preliminary data.</text>
</comment>
<dbReference type="GO" id="GO:0098793">
    <property type="term" value="C:presynapse"/>
    <property type="evidence" value="ECO:0007669"/>
    <property type="project" value="GOC"/>
</dbReference>
<feature type="region of interest" description="Disordered" evidence="1">
    <location>
        <begin position="1"/>
        <end position="81"/>
    </location>
</feature>
<dbReference type="Proteomes" id="UP001153269">
    <property type="component" value="Unassembled WGS sequence"/>
</dbReference>
<feature type="compositionally biased region" description="Acidic residues" evidence="1">
    <location>
        <begin position="10"/>
        <end position="20"/>
    </location>
</feature>
<feature type="compositionally biased region" description="Basic and acidic residues" evidence="1">
    <location>
        <begin position="56"/>
        <end position="81"/>
    </location>
</feature>
<reference evidence="2" key="1">
    <citation type="submission" date="2020-03" db="EMBL/GenBank/DDBJ databases">
        <authorList>
            <person name="Weist P."/>
        </authorList>
    </citation>
    <scope>NUCLEOTIDE SEQUENCE</scope>
</reference>
<dbReference type="EMBL" id="CADEAL010000774">
    <property type="protein sequence ID" value="CAB1425005.1"/>
    <property type="molecule type" value="Genomic_DNA"/>
</dbReference>
<sequence length="183" mass="19535">MLDPSSSEDTGGESDPEVVEEAARKPASSSGKRASSSRAGGQQRESAAPGAAAGKGARDGADAGEDEERKERERIQREEEERKTKLQIYVLVLRCIAYPFNAKQPTDMARRQQKIPGDGALLRALCNLSSSSSSSSSSSWRCERMSQQGSHKAGFSVKSIRPLVSPALGAEDSPHSAKTLTDI</sequence>
<organism evidence="2 3">
    <name type="scientific">Pleuronectes platessa</name>
    <name type="common">European plaice</name>
    <dbReference type="NCBI Taxonomy" id="8262"/>
    <lineage>
        <taxon>Eukaryota</taxon>
        <taxon>Metazoa</taxon>
        <taxon>Chordata</taxon>
        <taxon>Craniata</taxon>
        <taxon>Vertebrata</taxon>
        <taxon>Euteleostomi</taxon>
        <taxon>Actinopterygii</taxon>
        <taxon>Neopterygii</taxon>
        <taxon>Teleostei</taxon>
        <taxon>Neoteleostei</taxon>
        <taxon>Acanthomorphata</taxon>
        <taxon>Carangaria</taxon>
        <taxon>Pleuronectiformes</taxon>
        <taxon>Pleuronectoidei</taxon>
        <taxon>Pleuronectidae</taxon>
        <taxon>Pleuronectes</taxon>
    </lineage>
</organism>
<dbReference type="AlphaFoldDB" id="A0A9N7U5W2"/>
<dbReference type="PANTHER" id="PTHR12166">
    <property type="entry name" value="CALCIUM-DEPENDENT SECRETION ACTIVATOR"/>
    <property type="match status" value="1"/>
</dbReference>
<evidence type="ECO:0000256" key="1">
    <source>
        <dbReference type="SAM" id="MobiDB-lite"/>
    </source>
</evidence>
<dbReference type="PANTHER" id="PTHR12166:SF7">
    <property type="entry name" value="CALCIUM-DEPENDENT SECRETION ACTIVATOR 2"/>
    <property type="match status" value="1"/>
</dbReference>
<keyword evidence="3" id="KW-1185">Reference proteome</keyword>
<name>A0A9N7U5W2_PLEPL</name>
<dbReference type="GO" id="GO:1990504">
    <property type="term" value="P:dense core granule exocytosis"/>
    <property type="evidence" value="ECO:0007669"/>
    <property type="project" value="InterPro"/>
</dbReference>
<dbReference type="GO" id="GO:0045921">
    <property type="term" value="P:positive regulation of exocytosis"/>
    <property type="evidence" value="ECO:0007669"/>
    <property type="project" value="TreeGrafter"/>
</dbReference>
<evidence type="ECO:0000313" key="2">
    <source>
        <dbReference type="EMBL" id="CAB1425005.1"/>
    </source>
</evidence>
<proteinExistence type="predicted"/>
<evidence type="ECO:0000313" key="3">
    <source>
        <dbReference type="Proteomes" id="UP001153269"/>
    </source>
</evidence>
<feature type="compositionally biased region" description="Low complexity" evidence="1">
    <location>
        <begin position="25"/>
        <end position="55"/>
    </location>
</feature>
<dbReference type="InterPro" id="IPR033227">
    <property type="entry name" value="CAPS"/>
</dbReference>
<dbReference type="GO" id="GO:0016079">
    <property type="term" value="P:synaptic vesicle exocytosis"/>
    <property type="evidence" value="ECO:0007669"/>
    <property type="project" value="InterPro"/>
</dbReference>
<protein>
    <submittedName>
        <fullName evidence="2">Uncharacterized protein</fullName>
    </submittedName>
</protein>
<gene>
    <name evidence="2" type="ORF">PLEPLA_LOCUS12935</name>
</gene>